<organism evidence="3 4">
    <name type="scientific">Rubrivirga marina</name>
    <dbReference type="NCBI Taxonomy" id="1196024"/>
    <lineage>
        <taxon>Bacteria</taxon>
        <taxon>Pseudomonadati</taxon>
        <taxon>Rhodothermota</taxon>
        <taxon>Rhodothermia</taxon>
        <taxon>Rhodothermales</taxon>
        <taxon>Rubricoccaceae</taxon>
        <taxon>Rubrivirga</taxon>
    </lineage>
</organism>
<dbReference type="Proteomes" id="UP000216339">
    <property type="component" value="Unassembled WGS sequence"/>
</dbReference>
<evidence type="ECO:0000313" key="4">
    <source>
        <dbReference type="Proteomes" id="UP000216339"/>
    </source>
</evidence>
<sequence>MRFVLALAVVAGAHAQPALEAGAAPFADDRYAEALAAFEAAEADLAGYPPLTLWQGLARYGAAGAPTSMSADAFWTAQSDLGRANTADRIWGTAVTFLKGLLYWRAGDAASAADWFEWCAPDGLAAASCAQALADVQAGQPAPPLARWPELVELPGRAGAAPPADPLAAPPGAEPAAPPPGGGFPRFGRGHVVLVNTAGPLWGRGVVEEVGEAGTHSEGMYLIEGDDVYRGWYWHGDVEAPDREPVWTDHYVGRWDVRIPGAITTRTDGSTRTTTVSGGMRLPPLEVFPDGTYAWATDDGVIRGTWIPRDGLPGIVLLRGDEGADWTLYPNSDRSSTETFGTDLIILNSPTATYRDAYRIRD</sequence>
<evidence type="ECO:0000256" key="1">
    <source>
        <dbReference type="SAM" id="MobiDB-lite"/>
    </source>
</evidence>
<feature type="signal peptide" evidence="2">
    <location>
        <begin position="1"/>
        <end position="20"/>
    </location>
</feature>
<comment type="caution">
    <text evidence="3">The sequence shown here is derived from an EMBL/GenBank/DDBJ whole genome shotgun (WGS) entry which is preliminary data.</text>
</comment>
<keyword evidence="2" id="KW-0732">Signal</keyword>
<keyword evidence="4" id="KW-1185">Reference proteome</keyword>
<name>A0A271J376_9BACT</name>
<dbReference type="RefSeq" id="WP_095511645.1">
    <property type="nucleotide sequence ID" value="NZ_MQWD01000001.1"/>
</dbReference>
<accession>A0A271J376</accession>
<feature type="compositionally biased region" description="Pro residues" evidence="1">
    <location>
        <begin position="163"/>
        <end position="182"/>
    </location>
</feature>
<dbReference type="EMBL" id="MQWD01000001">
    <property type="protein sequence ID" value="PAP77976.1"/>
    <property type="molecule type" value="Genomic_DNA"/>
</dbReference>
<evidence type="ECO:0000256" key="2">
    <source>
        <dbReference type="SAM" id="SignalP"/>
    </source>
</evidence>
<dbReference type="AlphaFoldDB" id="A0A271J376"/>
<evidence type="ECO:0008006" key="5">
    <source>
        <dbReference type="Google" id="ProtNLM"/>
    </source>
</evidence>
<evidence type="ECO:0000313" key="3">
    <source>
        <dbReference type="EMBL" id="PAP77976.1"/>
    </source>
</evidence>
<protein>
    <recommendedName>
        <fullName evidence="5">Tetratricopeptide repeat protein</fullName>
    </recommendedName>
</protein>
<proteinExistence type="predicted"/>
<gene>
    <name evidence="3" type="ORF">BSZ37_16785</name>
</gene>
<reference evidence="3 4" key="1">
    <citation type="submission" date="2016-11" db="EMBL/GenBank/DDBJ databases">
        <title>Study of marine rhodopsin-containing bacteria.</title>
        <authorList>
            <person name="Yoshizawa S."/>
            <person name="Kumagai Y."/>
            <person name="Kogure K."/>
        </authorList>
    </citation>
    <scope>NUCLEOTIDE SEQUENCE [LARGE SCALE GENOMIC DNA]</scope>
    <source>
        <strain evidence="3 4">SAORIC-28</strain>
    </source>
</reference>
<feature type="region of interest" description="Disordered" evidence="1">
    <location>
        <begin position="156"/>
        <end position="183"/>
    </location>
</feature>
<feature type="chain" id="PRO_5013057764" description="Tetratricopeptide repeat protein" evidence="2">
    <location>
        <begin position="21"/>
        <end position="362"/>
    </location>
</feature>